<evidence type="ECO:0000256" key="8">
    <source>
        <dbReference type="ARBA" id="ARBA00023329"/>
    </source>
</evidence>
<keyword evidence="8" id="KW-0968">Cytoplasmic vesicle</keyword>
<dbReference type="FunCoup" id="A0A2P6N2N9">
    <property type="interactions" value="676"/>
</dbReference>
<evidence type="ECO:0000256" key="3">
    <source>
        <dbReference type="ARBA" id="ARBA00006972"/>
    </source>
</evidence>
<comment type="caution">
    <text evidence="11">The sequence shown here is derived from an EMBL/GenBank/DDBJ whole genome shotgun (WGS) entry which is preliminary data.</text>
</comment>
<feature type="domain" description="AP complex mu/sigma subunit" evidence="10">
    <location>
        <begin position="1"/>
        <end position="159"/>
    </location>
</feature>
<evidence type="ECO:0000313" key="11">
    <source>
        <dbReference type="EMBL" id="PRP78220.1"/>
    </source>
</evidence>
<dbReference type="GO" id="GO:0006896">
    <property type="term" value="P:Golgi to vacuole transport"/>
    <property type="evidence" value="ECO:0007669"/>
    <property type="project" value="InterPro"/>
</dbReference>
<dbReference type="OrthoDB" id="10261046at2759"/>
<evidence type="ECO:0000256" key="4">
    <source>
        <dbReference type="ARBA" id="ARBA00022448"/>
    </source>
</evidence>
<accession>A0A2P6N2N9</accession>
<gene>
    <name evidence="11" type="ORF">PROFUN_13973</name>
</gene>
<dbReference type="PROSITE" id="PS00989">
    <property type="entry name" value="CLAT_ADAPTOR_S"/>
    <property type="match status" value="1"/>
</dbReference>
<dbReference type="SUPFAM" id="SSF64356">
    <property type="entry name" value="SNARE-like"/>
    <property type="match status" value="1"/>
</dbReference>
<evidence type="ECO:0000259" key="10">
    <source>
        <dbReference type="Pfam" id="PF01217"/>
    </source>
</evidence>
<keyword evidence="12" id="KW-1185">Reference proteome</keyword>
<evidence type="ECO:0000256" key="2">
    <source>
        <dbReference type="ARBA" id="ARBA00004555"/>
    </source>
</evidence>
<dbReference type="GO" id="GO:0030123">
    <property type="term" value="C:AP-3 adaptor complex"/>
    <property type="evidence" value="ECO:0007669"/>
    <property type="project" value="InterPro"/>
</dbReference>
<dbReference type="GO" id="GO:0030659">
    <property type="term" value="C:cytoplasmic vesicle membrane"/>
    <property type="evidence" value="ECO:0007669"/>
    <property type="project" value="UniProtKB-SubCell"/>
</dbReference>
<dbReference type="Proteomes" id="UP000241769">
    <property type="component" value="Unassembled WGS sequence"/>
</dbReference>
<dbReference type="InterPro" id="IPR027155">
    <property type="entry name" value="APS3"/>
</dbReference>
<evidence type="ECO:0000256" key="7">
    <source>
        <dbReference type="ARBA" id="ARBA00023136"/>
    </source>
</evidence>
<evidence type="ECO:0000256" key="6">
    <source>
        <dbReference type="ARBA" id="ARBA00023034"/>
    </source>
</evidence>
<name>A0A2P6N2N9_9EUKA</name>
<dbReference type="Pfam" id="PF01217">
    <property type="entry name" value="Clat_adaptor_s"/>
    <property type="match status" value="1"/>
</dbReference>
<organism evidence="11 12">
    <name type="scientific">Planoprotostelium fungivorum</name>
    <dbReference type="NCBI Taxonomy" id="1890364"/>
    <lineage>
        <taxon>Eukaryota</taxon>
        <taxon>Amoebozoa</taxon>
        <taxon>Evosea</taxon>
        <taxon>Variosea</taxon>
        <taxon>Cavosteliida</taxon>
        <taxon>Cavosteliaceae</taxon>
        <taxon>Planoprotostelium</taxon>
    </lineage>
</organism>
<evidence type="ECO:0000256" key="1">
    <source>
        <dbReference type="ARBA" id="ARBA00004180"/>
    </source>
</evidence>
<dbReference type="AlphaFoldDB" id="A0A2P6N2N9"/>
<dbReference type="InterPro" id="IPR000804">
    <property type="entry name" value="Clathrin_sm-chain_CS"/>
</dbReference>
<keyword evidence="6" id="KW-0333">Golgi apparatus</keyword>
<comment type="similarity">
    <text evidence="3 9">Belongs to the adaptor complexes small subunit family.</text>
</comment>
<evidence type="ECO:0000256" key="9">
    <source>
        <dbReference type="PIRNR" id="PIRNR015588"/>
    </source>
</evidence>
<protein>
    <recommendedName>
        <fullName evidence="9">AP complex subunit sigma</fullName>
    </recommendedName>
</protein>
<dbReference type="EMBL" id="MDYQ01000235">
    <property type="protein sequence ID" value="PRP78220.1"/>
    <property type="molecule type" value="Genomic_DNA"/>
</dbReference>
<dbReference type="GO" id="GO:0006886">
    <property type="term" value="P:intracellular protein transport"/>
    <property type="evidence" value="ECO:0007669"/>
    <property type="project" value="UniProtKB-UniRule"/>
</dbReference>
<dbReference type="Gene3D" id="3.30.450.60">
    <property type="match status" value="1"/>
</dbReference>
<dbReference type="InParanoid" id="A0A2P6N2N9"/>
<reference evidence="11 12" key="1">
    <citation type="journal article" date="2018" name="Genome Biol. Evol.">
        <title>Multiple Roots of Fruiting Body Formation in Amoebozoa.</title>
        <authorList>
            <person name="Hillmann F."/>
            <person name="Forbes G."/>
            <person name="Novohradska S."/>
            <person name="Ferling I."/>
            <person name="Riege K."/>
            <person name="Groth M."/>
            <person name="Westermann M."/>
            <person name="Marz M."/>
            <person name="Spaller T."/>
            <person name="Winckler T."/>
            <person name="Schaap P."/>
            <person name="Glockner G."/>
        </authorList>
    </citation>
    <scope>NUCLEOTIDE SEQUENCE [LARGE SCALE GENOMIC DNA]</scope>
    <source>
        <strain evidence="11 12">Jena</strain>
    </source>
</reference>
<dbReference type="STRING" id="1890364.A0A2P6N2N9"/>
<dbReference type="FunFam" id="3.30.450.60:FF:000001">
    <property type="entry name" value="AP complex subunit sigma"/>
    <property type="match status" value="1"/>
</dbReference>
<dbReference type="CDD" id="cd14834">
    <property type="entry name" value="AP3_sigma"/>
    <property type="match status" value="1"/>
</dbReference>
<dbReference type="PANTHER" id="PTHR11753">
    <property type="entry name" value="ADAPTOR COMPLEXES SMALL SUBUNIT FAMILY"/>
    <property type="match status" value="1"/>
</dbReference>
<evidence type="ECO:0000256" key="5">
    <source>
        <dbReference type="ARBA" id="ARBA00022927"/>
    </source>
</evidence>
<dbReference type="InterPro" id="IPR016635">
    <property type="entry name" value="AP_complex_ssu"/>
</dbReference>
<dbReference type="InterPro" id="IPR011012">
    <property type="entry name" value="Longin-like_dom_sf"/>
</dbReference>
<evidence type="ECO:0000313" key="12">
    <source>
        <dbReference type="Proteomes" id="UP000241769"/>
    </source>
</evidence>
<keyword evidence="4 9" id="KW-0813">Transport</keyword>
<keyword evidence="7 9" id="KW-0472">Membrane</keyword>
<keyword evidence="5 9" id="KW-0653">Protein transport</keyword>
<sequence length="182" mass="21045">MIKAIMIINTSGKPRLVKFYERKTEQQQQALLKEVYNLISKRADVMCNFLEADKLENWGGKAGDTKIIYRHYATLYFIFVADGSESELGILDLKQRLRQRQIQTFVETLDKCFRNVCELDLVFHVDKVHFVLDEIICGGMVLETRISEIFDVVTQQKKLEAQENPVATAKGDIKNFFGEFGR</sequence>
<comment type="subcellular location">
    <subcellularLocation>
        <location evidence="1">Cytoplasmic vesicle membrane</location>
        <topology evidence="1">Peripheral membrane protein</topology>
        <orientation evidence="1">Cytoplasmic side</orientation>
    </subcellularLocation>
    <subcellularLocation>
        <location evidence="2">Golgi apparatus</location>
    </subcellularLocation>
</comment>
<proteinExistence type="inferred from homology"/>
<dbReference type="GO" id="GO:0005794">
    <property type="term" value="C:Golgi apparatus"/>
    <property type="evidence" value="ECO:0007669"/>
    <property type="project" value="UniProtKB-SubCell"/>
</dbReference>
<dbReference type="PIRSF" id="PIRSF015588">
    <property type="entry name" value="AP_complex_sigma"/>
    <property type="match status" value="1"/>
</dbReference>
<dbReference type="InterPro" id="IPR022775">
    <property type="entry name" value="AP_mu_sigma_su"/>
</dbReference>